<evidence type="ECO:0000313" key="4">
    <source>
        <dbReference type="Proteomes" id="UP000326729"/>
    </source>
</evidence>
<dbReference type="EC" id="4.1.1.44" evidence="1"/>
<reference evidence="3 4" key="1">
    <citation type="submission" date="2019-09" db="EMBL/GenBank/DDBJ databases">
        <authorList>
            <person name="Chandra G."/>
            <person name="Truman W A."/>
        </authorList>
    </citation>
    <scope>NUCLEOTIDE SEQUENCE [LARGE SCALE GENOMIC DNA]</scope>
    <source>
        <strain evidence="3">PS659</strain>
    </source>
</reference>
<evidence type="ECO:0000313" key="3">
    <source>
        <dbReference type="EMBL" id="VVN34022.1"/>
    </source>
</evidence>
<gene>
    <name evidence="3" type="ORF">PS659_05039</name>
</gene>
<dbReference type="NCBIfam" id="TIGR02425">
    <property type="entry name" value="decarb_PcaC"/>
    <property type="match status" value="1"/>
</dbReference>
<dbReference type="EMBL" id="CABVGY010000037">
    <property type="protein sequence ID" value="VVN34022.1"/>
    <property type="molecule type" value="Genomic_DNA"/>
</dbReference>
<dbReference type="SUPFAM" id="SSF69118">
    <property type="entry name" value="AhpD-like"/>
    <property type="match status" value="1"/>
</dbReference>
<protein>
    <recommendedName>
        <fullName evidence="1">4-carboxymuconolactone decarboxylase</fullName>
        <ecNumber evidence="1">4.1.1.44</ecNumber>
    </recommendedName>
</protein>
<dbReference type="GO" id="GO:0051920">
    <property type="term" value="F:peroxiredoxin activity"/>
    <property type="evidence" value="ECO:0007669"/>
    <property type="project" value="InterPro"/>
</dbReference>
<dbReference type="GO" id="GO:0047575">
    <property type="term" value="F:4-carboxymuconolactone decarboxylase activity"/>
    <property type="evidence" value="ECO:0007669"/>
    <property type="project" value="UniProtKB-UniRule"/>
</dbReference>
<dbReference type="InterPro" id="IPR052512">
    <property type="entry name" value="4CMD/NDH-1_regulator"/>
</dbReference>
<dbReference type="PANTHER" id="PTHR33570:SF2">
    <property type="entry name" value="CARBOXYMUCONOLACTONE DECARBOXYLASE-LIKE DOMAIN-CONTAINING PROTEIN"/>
    <property type="match status" value="1"/>
</dbReference>
<dbReference type="InterPro" id="IPR029032">
    <property type="entry name" value="AhpD-like"/>
</dbReference>
<accession>A0A5E6WXP3</accession>
<feature type="domain" description="Carboxymuconolactone decarboxylase-like" evidence="2">
    <location>
        <begin position="54"/>
        <end position="136"/>
    </location>
</feature>
<name>A0A5E6WXP3_PSEFL</name>
<organism evidence="3 4">
    <name type="scientific">Pseudomonas fluorescens</name>
    <dbReference type="NCBI Taxonomy" id="294"/>
    <lineage>
        <taxon>Bacteria</taxon>
        <taxon>Pseudomonadati</taxon>
        <taxon>Pseudomonadota</taxon>
        <taxon>Gammaproteobacteria</taxon>
        <taxon>Pseudomonadales</taxon>
        <taxon>Pseudomonadaceae</taxon>
        <taxon>Pseudomonas</taxon>
    </lineage>
</organism>
<dbReference type="Gene3D" id="1.20.1290.10">
    <property type="entry name" value="AhpD-like"/>
    <property type="match status" value="1"/>
</dbReference>
<proteinExistence type="predicted"/>
<dbReference type="Proteomes" id="UP000326729">
    <property type="component" value="Unassembled WGS sequence"/>
</dbReference>
<dbReference type="AlphaFoldDB" id="A0A5E6WXP3"/>
<dbReference type="InterPro" id="IPR003779">
    <property type="entry name" value="CMD-like"/>
</dbReference>
<dbReference type="InterPro" id="IPR012788">
    <property type="entry name" value="Decarb_PcaC"/>
</dbReference>
<sequence>MRSVSACWRFCRLSEDHFVDEKQRYDEGMKVRRAVLGDAHVDRSLTTLTEFNSEFQEMITRHAWGDIWTRPGLPRHTRSLITIAMLIGMNREGELKLHLRAAANNGVSRGEIKEVIMQSAIYCGIPAANATFHLAESVWDELGVESRG</sequence>
<dbReference type="Pfam" id="PF02627">
    <property type="entry name" value="CMD"/>
    <property type="match status" value="1"/>
</dbReference>
<evidence type="ECO:0000259" key="2">
    <source>
        <dbReference type="Pfam" id="PF02627"/>
    </source>
</evidence>
<evidence type="ECO:0000256" key="1">
    <source>
        <dbReference type="NCBIfam" id="TIGR02425"/>
    </source>
</evidence>
<dbReference type="PANTHER" id="PTHR33570">
    <property type="entry name" value="4-CARBOXYMUCONOLACTONE DECARBOXYLASE FAMILY PROTEIN"/>
    <property type="match status" value="1"/>
</dbReference>